<dbReference type="PANTHER" id="PTHR10146:SF14">
    <property type="entry name" value="PYRIDOXAL PHOSPHATE HOMEOSTASIS PROTEIN"/>
    <property type="match status" value="1"/>
</dbReference>
<dbReference type="PANTHER" id="PTHR10146">
    <property type="entry name" value="PROLINE SYNTHETASE CO-TRANSCRIBED BACTERIAL HOMOLOG PROTEIN"/>
    <property type="match status" value="1"/>
</dbReference>
<dbReference type="Pfam" id="PF01168">
    <property type="entry name" value="Ala_racemase_N"/>
    <property type="match status" value="1"/>
</dbReference>
<comment type="similarity">
    <text evidence="2 4">Belongs to the pyridoxal phosphate-binding protein YggS/PROSC family.</text>
</comment>
<dbReference type="InterPro" id="IPR001608">
    <property type="entry name" value="Ala_racemase_N"/>
</dbReference>
<protein>
    <recommendedName>
        <fullName evidence="2">Pyridoxal phosphate homeostasis protein</fullName>
        <shortName evidence="2">PLP homeostasis protein</shortName>
    </recommendedName>
</protein>
<sequence length="243" mass="25295">MTDDRRRQIAENLAAVREQIADACRDAGRSPDEVKLLAVTKTFPAADALLLAELGVTDFAENRDQEAAPKAAEVAAARPGVPVRWHMVGRMQRNKARSIVGWADEVQSVDSPRLAAALAKAVAGARTRGSRSEPLSVLIQASLDGDPERGGVPLSGLMELADEIARSGELILRGVMGVAPLSMDPGAAFELLSKAAARVRADHPTAVELSAGMTGDLAAAIGQGSTCVRVGTGLLGYRGLASP</sequence>
<dbReference type="InterPro" id="IPR029066">
    <property type="entry name" value="PLP-binding_barrel"/>
</dbReference>
<evidence type="ECO:0000256" key="1">
    <source>
        <dbReference type="ARBA" id="ARBA00022898"/>
    </source>
</evidence>
<gene>
    <name evidence="6" type="ORF">BJ998_005505</name>
</gene>
<evidence type="ECO:0000256" key="3">
    <source>
        <dbReference type="PIRSR" id="PIRSR004848-1"/>
    </source>
</evidence>
<dbReference type="EMBL" id="JACHIR010000001">
    <property type="protein sequence ID" value="MBB5894309.1"/>
    <property type="molecule type" value="Genomic_DNA"/>
</dbReference>
<feature type="modified residue" description="N6-(pyridoxal phosphate)lysine" evidence="2 3">
    <location>
        <position position="41"/>
    </location>
</feature>
<keyword evidence="1 2" id="KW-0663">Pyridoxal phosphate</keyword>
<dbReference type="RefSeq" id="WP_184866206.1">
    <property type="nucleotide sequence ID" value="NZ_BAAAWY010000029.1"/>
</dbReference>
<comment type="caution">
    <text evidence="6">The sequence shown here is derived from an EMBL/GenBank/DDBJ whole genome shotgun (WGS) entry which is preliminary data.</text>
</comment>
<dbReference type="SUPFAM" id="SSF51419">
    <property type="entry name" value="PLP-binding barrel"/>
    <property type="match status" value="1"/>
</dbReference>
<feature type="domain" description="Alanine racemase N-terminal" evidence="5">
    <location>
        <begin position="12"/>
        <end position="238"/>
    </location>
</feature>
<dbReference type="NCBIfam" id="TIGR00044">
    <property type="entry name" value="YggS family pyridoxal phosphate-dependent enzyme"/>
    <property type="match status" value="1"/>
</dbReference>
<name>A0A7W9NJ67_9PSEU</name>
<reference evidence="6 7" key="1">
    <citation type="submission" date="2020-08" db="EMBL/GenBank/DDBJ databases">
        <title>Sequencing the genomes of 1000 actinobacteria strains.</title>
        <authorList>
            <person name="Klenk H.-P."/>
        </authorList>
    </citation>
    <scope>NUCLEOTIDE SEQUENCE [LARGE SCALE GENOMIC DNA]</scope>
    <source>
        <strain evidence="6 7">DSM 43851</strain>
    </source>
</reference>
<keyword evidence="7" id="KW-1185">Reference proteome</keyword>
<comment type="cofactor">
    <cofactor evidence="3">
        <name>pyridoxal 5'-phosphate</name>
        <dbReference type="ChEBI" id="CHEBI:597326"/>
    </cofactor>
</comment>
<dbReference type="AlphaFoldDB" id="A0A7W9NJ67"/>
<evidence type="ECO:0000259" key="5">
    <source>
        <dbReference type="Pfam" id="PF01168"/>
    </source>
</evidence>
<dbReference type="HAMAP" id="MF_02087">
    <property type="entry name" value="PLP_homeostasis"/>
    <property type="match status" value="1"/>
</dbReference>
<accession>A0A7W9NJ67</accession>
<evidence type="ECO:0000256" key="2">
    <source>
        <dbReference type="HAMAP-Rule" id="MF_02087"/>
    </source>
</evidence>
<dbReference type="InterPro" id="IPR011078">
    <property type="entry name" value="PyrdxlP_homeostasis"/>
</dbReference>
<proteinExistence type="inferred from homology"/>
<dbReference type="Gene3D" id="3.20.20.10">
    <property type="entry name" value="Alanine racemase"/>
    <property type="match status" value="1"/>
</dbReference>
<evidence type="ECO:0000313" key="7">
    <source>
        <dbReference type="Proteomes" id="UP000585638"/>
    </source>
</evidence>
<dbReference type="Proteomes" id="UP000585638">
    <property type="component" value="Unassembled WGS sequence"/>
</dbReference>
<dbReference type="GO" id="GO:0030170">
    <property type="term" value="F:pyridoxal phosphate binding"/>
    <property type="evidence" value="ECO:0007669"/>
    <property type="project" value="UniProtKB-UniRule"/>
</dbReference>
<evidence type="ECO:0000256" key="4">
    <source>
        <dbReference type="RuleBase" id="RU004514"/>
    </source>
</evidence>
<evidence type="ECO:0000313" key="6">
    <source>
        <dbReference type="EMBL" id="MBB5894309.1"/>
    </source>
</evidence>
<comment type="function">
    <text evidence="2">Pyridoxal 5'-phosphate (PLP)-binding protein, which is involved in PLP homeostasis.</text>
</comment>
<dbReference type="PIRSF" id="PIRSF004848">
    <property type="entry name" value="YBL036c_PLPDEIII"/>
    <property type="match status" value="1"/>
</dbReference>
<organism evidence="6 7">
    <name type="scientific">Kutzneria kofuensis</name>
    <dbReference type="NCBI Taxonomy" id="103725"/>
    <lineage>
        <taxon>Bacteria</taxon>
        <taxon>Bacillati</taxon>
        <taxon>Actinomycetota</taxon>
        <taxon>Actinomycetes</taxon>
        <taxon>Pseudonocardiales</taxon>
        <taxon>Pseudonocardiaceae</taxon>
        <taxon>Kutzneria</taxon>
    </lineage>
</organism>